<dbReference type="PANTHER" id="PTHR30383">
    <property type="entry name" value="THIOESTERASE 1/PROTEASE 1/LYSOPHOSPHOLIPASE L1"/>
    <property type="match status" value="1"/>
</dbReference>
<dbReference type="PANTHER" id="PTHR30383:SF5">
    <property type="entry name" value="SGNH HYDROLASE-TYPE ESTERASE DOMAIN-CONTAINING PROTEIN"/>
    <property type="match status" value="1"/>
</dbReference>
<feature type="domain" description="SGNH hydrolase-type esterase" evidence="1">
    <location>
        <begin position="190"/>
        <end position="367"/>
    </location>
</feature>
<dbReference type="CDD" id="cd00229">
    <property type="entry name" value="SGNH_hydrolase"/>
    <property type="match status" value="1"/>
</dbReference>
<dbReference type="GO" id="GO:0004622">
    <property type="term" value="F:phosphatidylcholine lysophospholipase activity"/>
    <property type="evidence" value="ECO:0007669"/>
    <property type="project" value="TreeGrafter"/>
</dbReference>
<keyword evidence="2" id="KW-0378">Hydrolase</keyword>
<evidence type="ECO:0000313" key="2">
    <source>
        <dbReference type="EMBL" id="HEN15879.1"/>
    </source>
</evidence>
<dbReference type="InterPro" id="IPR013830">
    <property type="entry name" value="SGNH_hydro"/>
</dbReference>
<dbReference type="SUPFAM" id="SSF52266">
    <property type="entry name" value="SGNH hydrolase"/>
    <property type="match status" value="1"/>
</dbReference>
<dbReference type="Gene3D" id="3.40.50.1110">
    <property type="entry name" value="SGNH hydrolase"/>
    <property type="match status" value="1"/>
</dbReference>
<proteinExistence type="predicted"/>
<comment type="caution">
    <text evidence="2">The sequence shown here is derived from an EMBL/GenBank/DDBJ whole genome shotgun (WGS) entry which is preliminary data.</text>
</comment>
<dbReference type="InterPro" id="IPR051532">
    <property type="entry name" value="Ester_Hydrolysis_Enzymes"/>
</dbReference>
<evidence type="ECO:0000259" key="1">
    <source>
        <dbReference type="Pfam" id="PF13472"/>
    </source>
</evidence>
<dbReference type="EMBL" id="DSOK01000295">
    <property type="protein sequence ID" value="HEN15879.1"/>
    <property type="molecule type" value="Genomic_DNA"/>
</dbReference>
<accession>A0A7C2K0N1</accession>
<sequence>MSTVEMQRAGWLVLGLLTAAFAQDPPRPAWNYAPQLLRPFWRGDVVEGESVLFIRDAQTGEARASVLFPIQEVLAVRNSAGDVIYENGKDFLWKPASREIVLPAGSRIPSRTVQELRRPAKSQKYELTHRDGNGEILFGGQLEYAEMQTCITYRHAPAPWTAPVPKFDPRQLPRSTARLVNRQSLSMVTLGDSISAGANASALYDAPPYQPAYPELVRRHLAEQFRVQVTMQNLSVGGTDTAWGLTQIDKVVAAQPQLVILAFGMNDAAGRTPESYLENTKDMIARIRERLPECEFILVAPMLGNRGWVRLRHEAFPQYRDALKSVVEPGIALADLTSIWTEFLERKQDWDQTGNGVNHPNDFGHRVYAQVLTTLLDPRGESNAPVDAPR</sequence>
<gene>
    <name evidence="2" type="ORF">ENQ76_10475</name>
</gene>
<name>A0A7C2K0N1_9PLAN</name>
<dbReference type="Pfam" id="PF13472">
    <property type="entry name" value="Lipase_GDSL_2"/>
    <property type="match status" value="1"/>
</dbReference>
<dbReference type="InterPro" id="IPR036514">
    <property type="entry name" value="SGNH_hydro_sf"/>
</dbReference>
<organism evidence="2">
    <name type="scientific">Schlesneria paludicola</name>
    <dbReference type="NCBI Taxonomy" id="360056"/>
    <lineage>
        <taxon>Bacteria</taxon>
        <taxon>Pseudomonadati</taxon>
        <taxon>Planctomycetota</taxon>
        <taxon>Planctomycetia</taxon>
        <taxon>Planctomycetales</taxon>
        <taxon>Planctomycetaceae</taxon>
        <taxon>Schlesneria</taxon>
    </lineage>
</organism>
<reference evidence="2" key="1">
    <citation type="journal article" date="2020" name="mSystems">
        <title>Genome- and Community-Level Interaction Insights into Carbon Utilization and Element Cycling Functions of Hydrothermarchaeota in Hydrothermal Sediment.</title>
        <authorList>
            <person name="Zhou Z."/>
            <person name="Liu Y."/>
            <person name="Xu W."/>
            <person name="Pan J."/>
            <person name="Luo Z.H."/>
            <person name="Li M."/>
        </authorList>
    </citation>
    <scope>NUCLEOTIDE SEQUENCE [LARGE SCALE GENOMIC DNA]</scope>
    <source>
        <strain evidence="2">SpSt-339</strain>
    </source>
</reference>
<protein>
    <submittedName>
        <fullName evidence="2">SGNH/GDSL hydrolase family protein</fullName>
    </submittedName>
</protein>
<dbReference type="AlphaFoldDB" id="A0A7C2K0N1"/>